<name>A0A5S5DXB0_9FLAO</name>
<reference evidence="7 8" key="1">
    <citation type="submission" date="2019-07" db="EMBL/GenBank/DDBJ databases">
        <title>Genomic Encyclopedia of Type Strains, Phase IV (KMG-IV): sequencing the most valuable type-strain genomes for metagenomic binning, comparative biology and taxonomic classification.</title>
        <authorList>
            <person name="Goeker M."/>
        </authorList>
    </citation>
    <scope>NUCLEOTIDE SEQUENCE [LARGE SCALE GENOMIC DNA]</scope>
    <source>
        <strain evidence="7 8">DSM 18961</strain>
    </source>
</reference>
<keyword evidence="7" id="KW-0436">Ligase</keyword>
<feature type="transmembrane region" description="Helical" evidence="5">
    <location>
        <begin position="168"/>
        <end position="186"/>
    </location>
</feature>
<dbReference type="InterPro" id="IPR051533">
    <property type="entry name" value="WaaL-like"/>
</dbReference>
<keyword evidence="2 5" id="KW-0812">Transmembrane</keyword>
<evidence type="ECO:0000256" key="1">
    <source>
        <dbReference type="ARBA" id="ARBA00004141"/>
    </source>
</evidence>
<dbReference type="PANTHER" id="PTHR37422:SF13">
    <property type="entry name" value="LIPOPOLYSACCHARIDE BIOSYNTHESIS PROTEIN PA4999-RELATED"/>
    <property type="match status" value="1"/>
</dbReference>
<dbReference type="RefSeq" id="WP_148868598.1">
    <property type="nucleotide sequence ID" value="NZ_VNIA01000001.1"/>
</dbReference>
<proteinExistence type="predicted"/>
<feature type="transmembrane region" description="Helical" evidence="5">
    <location>
        <begin position="276"/>
        <end position="294"/>
    </location>
</feature>
<feature type="transmembrane region" description="Helical" evidence="5">
    <location>
        <begin position="21"/>
        <end position="54"/>
    </location>
</feature>
<evidence type="ECO:0000256" key="3">
    <source>
        <dbReference type="ARBA" id="ARBA00022989"/>
    </source>
</evidence>
<comment type="caution">
    <text evidence="7">The sequence shown here is derived from an EMBL/GenBank/DDBJ whole genome shotgun (WGS) entry which is preliminary data.</text>
</comment>
<sequence length="451" mass="52954">MKLINKIQFNTQNRATNYSSILLYLLVMLSIGKLATYTTIGIVLFAFYLFFLILRKKTTIDKFFHTFFYLLVFSSIYVGDVFKVITIILLLLFLAIYKKTKSTERDKNFNYFEYLFLLLFTLITINSIIFPPRFKGLDVFIYFFIIPFLFIGTKYYGFTISLLKTIRVFITSCLIASVSLFLVNFYNGTLFLKTNPQFSEPIGLTHVYFGLYLTICNILFLTNNLKNTPVFNPIKDFFIIIFNTFLLLYVGARMSLIAFIIVLLFFGYKKVTLKPYHKILSLGLVIIGVIFIGYKTPRFNQGLDEFSNLYTIIKTNNKKELIKESWKNIPLRYLTYKYTFEELKSKWPLGVGMQNVRPHISNKIINDGYKYYHPINSHNQYVHFFIGMGSIGLVFFLFLIIQLGKNSNINPYIFIFFLIVMITESILVRGKGILLFTFFNLLYVNKNYWND</sequence>
<evidence type="ECO:0000256" key="2">
    <source>
        <dbReference type="ARBA" id="ARBA00022692"/>
    </source>
</evidence>
<dbReference type="GO" id="GO:0016874">
    <property type="term" value="F:ligase activity"/>
    <property type="evidence" value="ECO:0007669"/>
    <property type="project" value="UniProtKB-KW"/>
</dbReference>
<accession>A0A5S5DXB0</accession>
<dbReference type="Proteomes" id="UP000323136">
    <property type="component" value="Unassembled WGS sequence"/>
</dbReference>
<evidence type="ECO:0000259" key="6">
    <source>
        <dbReference type="Pfam" id="PF04932"/>
    </source>
</evidence>
<dbReference type="EMBL" id="VNIA01000001">
    <property type="protein sequence ID" value="TYP99898.1"/>
    <property type="molecule type" value="Genomic_DNA"/>
</dbReference>
<dbReference type="InterPro" id="IPR007016">
    <property type="entry name" value="O-antigen_ligase-rel_domated"/>
</dbReference>
<evidence type="ECO:0000313" key="7">
    <source>
        <dbReference type="EMBL" id="TYP99898.1"/>
    </source>
</evidence>
<feature type="transmembrane region" description="Helical" evidence="5">
    <location>
        <begin position="136"/>
        <end position="156"/>
    </location>
</feature>
<keyword evidence="3 5" id="KW-1133">Transmembrane helix</keyword>
<evidence type="ECO:0000313" key="8">
    <source>
        <dbReference type="Proteomes" id="UP000323136"/>
    </source>
</evidence>
<gene>
    <name evidence="7" type="ORF">C7447_101505</name>
</gene>
<feature type="transmembrane region" description="Helical" evidence="5">
    <location>
        <begin position="409"/>
        <end position="428"/>
    </location>
</feature>
<feature type="transmembrane region" description="Helical" evidence="5">
    <location>
        <begin position="109"/>
        <end position="130"/>
    </location>
</feature>
<feature type="transmembrane region" description="Helical" evidence="5">
    <location>
        <begin position="381"/>
        <end position="403"/>
    </location>
</feature>
<evidence type="ECO:0000256" key="4">
    <source>
        <dbReference type="ARBA" id="ARBA00023136"/>
    </source>
</evidence>
<dbReference type="Pfam" id="PF04932">
    <property type="entry name" value="Wzy_C"/>
    <property type="match status" value="1"/>
</dbReference>
<feature type="transmembrane region" description="Helical" evidence="5">
    <location>
        <begin position="66"/>
        <end position="97"/>
    </location>
</feature>
<dbReference type="GO" id="GO:0016020">
    <property type="term" value="C:membrane"/>
    <property type="evidence" value="ECO:0007669"/>
    <property type="project" value="UniProtKB-SubCell"/>
</dbReference>
<comment type="subcellular location">
    <subcellularLocation>
        <location evidence="1">Membrane</location>
        <topology evidence="1">Multi-pass membrane protein</topology>
    </subcellularLocation>
</comment>
<feature type="transmembrane region" description="Helical" evidence="5">
    <location>
        <begin position="237"/>
        <end position="264"/>
    </location>
</feature>
<dbReference type="OrthoDB" id="1187519at2"/>
<evidence type="ECO:0000256" key="5">
    <source>
        <dbReference type="SAM" id="Phobius"/>
    </source>
</evidence>
<keyword evidence="8" id="KW-1185">Reference proteome</keyword>
<protein>
    <submittedName>
        <fullName evidence="7">O-antigen ligase-like membrane protein</fullName>
    </submittedName>
</protein>
<feature type="domain" description="O-antigen ligase-related" evidence="6">
    <location>
        <begin position="239"/>
        <end position="397"/>
    </location>
</feature>
<organism evidence="7 8">
    <name type="scientific">Tenacibaculum adriaticum</name>
    <dbReference type="NCBI Taxonomy" id="413713"/>
    <lineage>
        <taxon>Bacteria</taxon>
        <taxon>Pseudomonadati</taxon>
        <taxon>Bacteroidota</taxon>
        <taxon>Flavobacteriia</taxon>
        <taxon>Flavobacteriales</taxon>
        <taxon>Flavobacteriaceae</taxon>
        <taxon>Tenacibaculum</taxon>
    </lineage>
</organism>
<feature type="transmembrane region" description="Helical" evidence="5">
    <location>
        <begin position="206"/>
        <end position="225"/>
    </location>
</feature>
<dbReference type="AlphaFoldDB" id="A0A5S5DXB0"/>
<dbReference type="PANTHER" id="PTHR37422">
    <property type="entry name" value="TEICHURONIC ACID BIOSYNTHESIS PROTEIN TUAE"/>
    <property type="match status" value="1"/>
</dbReference>
<keyword evidence="4 5" id="KW-0472">Membrane</keyword>